<reference evidence="2 3" key="1">
    <citation type="submission" date="2024-05" db="EMBL/GenBank/DDBJ databases">
        <title>Culex pipiens pipiens assembly and annotation.</title>
        <authorList>
            <person name="Alout H."/>
            <person name="Durand T."/>
        </authorList>
    </citation>
    <scope>NUCLEOTIDE SEQUENCE [LARGE SCALE GENOMIC DNA]</scope>
    <source>
        <strain evidence="2">HA-2024</strain>
        <tissue evidence="2">Whole body</tissue>
    </source>
</reference>
<organism evidence="2 3">
    <name type="scientific">Culex pipiens pipiens</name>
    <name type="common">Northern house mosquito</name>
    <dbReference type="NCBI Taxonomy" id="38569"/>
    <lineage>
        <taxon>Eukaryota</taxon>
        <taxon>Metazoa</taxon>
        <taxon>Ecdysozoa</taxon>
        <taxon>Arthropoda</taxon>
        <taxon>Hexapoda</taxon>
        <taxon>Insecta</taxon>
        <taxon>Pterygota</taxon>
        <taxon>Neoptera</taxon>
        <taxon>Endopterygota</taxon>
        <taxon>Diptera</taxon>
        <taxon>Nematocera</taxon>
        <taxon>Culicoidea</taxon>
        <taxon>Culicidae</taxon>
        <taxon>Culicinae</taxon>
        <taxon>Culicini</taxon>
        <taxon>Culex</taxon>
        <taxon>Culex</taxon>
    </lineage>
</organism>
<proteinExistence type="predicted"/>
<evidence type="ECO:0000313" key="2">
    <source>
        <dbReference type="EMBL" id="KAL1395962.1"/>
    </source>
</evidence>
<evidence type="ECO:0000313" key="3">
    <source>
        <dbReference type="Proteomes" id="UP001562425"/>
    </source>
</evidence>
<dbReference type="Proteomes" id="UP001562425">
    <property type="component" value="Unassembled WGS sequence"/>
</dbReference>
<dbReference type="EMBL" id="JBEHCU010006902">
    <property type="protein sequence ID" value="KAL1395962.1"/>
    <property type="molecule type" value="Genomic_DNA"/>
</dbReference>
<dbReference type="PANTHER" id="PTHR43851:SF3">
    <property type="entry name" value="COENZYME Q8"/>
    <property type="match status" value="1"/>
</dbReference>
<protein>
    <submittedName>
        <fullName evidence="2">Uncharacterized protein</fullName>
    </submittedName>
</protein>
<dbReference type="AlphaFoldDB" id="A0ABD1DA62"/>
<accession>A0ABD1DA62</accession>
<name>A0ABD1DA62_CULPP</name>
<keyword evidence="1" id="KW-0732">Signal</keyword>
<gene>
    <name evidence="2" type="ORF">pipiens_010861</name>
</gene>
<sequence length="233" mass="25683">MRSRIVICRIALLRAVKIVAEAVAKTQGDHARHLLANSSIRELLEKQLRQDEDTVKALLANPTRSWRGPLSSVAKQRKVPSSRVARLASFGNLLAGLGLGTINELAKGALGLVPPRQALFSPANAEQIVDILCKVRGAALKLGQILSIQDSNVVSPQLIKAFERVRQAADYMPDWQVEKQLVQEFGPDWRKKLAAFAAALFRPGTMPHDTFMRSFIQSLKAPMRLEVGNTFVT</sequence>
<feature type="signal peptide" evidence="1">
    <location>
        <begin position="1"/>
        <end position="20"/>
    </location>
</feature>
<comment type="caution">
    <text evidence="2">The sequence shown here is derived from an EMBL/GenBank/DDBJ whole genome shotgun (WGS) entry which is preliminary data.</text>
</comment>
<evidence type="ECO:0000256" key="1">
    <source>
        <dbReference type="SAM" id="SignalP"/>
    </source>
</evidence>
<dbReference type="PANTHER" id="PTHR43851">
    <property type="match status" value="1"/>
</dbReference>
<keyword evidence="3" id="KW-1185">Reference proteome</keyword>
<feature type="chain" id="PRO_5044820091" evidence="1">
    <location>
        <begin position="21"/>
        <end position="233"/>
    </location>
</feature>
<dbReference type="InterPro" id="IPR051409">
    <property type="entry name" value="Atypical_kinase_ADCK"/>
</dbReference>